<dbReference type="PROSITE" id="PS00856">
    <property type="entry name" value="GUANYLATE_KINASE_1"/>
    <property type="match status" value="1"/>
</dbReference>
<keyword evidence="2 3" id="KW-0728">SH3 domain</keyword>
<name>A0A090KYQ3_STRRB</name>
<dbReference type="GO" id="GO:0005159">
    <property type="term" value="F:insulin-like growth factor receptor binding"/>
    <property type="evidence" value="ECO:0007669"/>
    <property type="project" value="EnsemblMetazoa"/>
</dbReference>
<dbReference type="SUPFAM" id="SSF50156">
    <property type="entry name" value="PDZ domain-like"/>
    <property type="match status" value="1"/>
</dbReference>
<dbReference type="Gene3D" id="2.30.30.40">
    <property type="entry name" value="SH3 Domains"/>
    <property type="match status" value="1"/>
</dbReference>
<dbReference type="SMART" id="SM00569">
    <property type="entry name" value="L27"/>
    <property type="match status" value="1"/>
</dbReference>
<gene>
    <name evidence="8 10 11" type="ORF">SRAE_1000091000</name>
</gene>
<dbReference type="Gene3D" id="1.10.287.650">
    <property type="entry name" value="L27 domain"/>
    <property type="match status" value="1"/>
</dbReference>
<dbReference type="PROSITE" id="PS50106">
    <property type="entry name" value="PDZ"/>
    <property type="match status" value="1"/>
</dbReference>
<dbReference type="AlphaFoldDB" id="A0A090KYQ3"/>
<dbReference type="SUPFAM" id="SSF50044">
    <property type="entry name" value="SH3-domain"/>
    <property type="match status" value="1"/>
</dbReference>
<dbReference type="eggNOG" id="KOG0609">
    <property type="taxonomic scope" value="Eukaryota"/>
</dbReference>
<evidence type="ECO:0000259" key="5">
    <source>
        <dbReference type="PROSITE" id="PS50052"/>
    </source>
</evidence>
<dbReference type="InterPro" id="IPR004172">
    <property type="entry name" value="L27_dom"/>
</dbReference>
<feature type="domain" description="SH3" evidence="4">
    <location>
        <begin position="399"/>
        <end position="468"/>
    </location>
</feature>
<dbReference type="GO" id="GO:0097112">
    <property type="term" value="P:gamma-aminobutyric acid receptor clustering"/>
    <property type="evidence" value="ECO:0007669"/>
    <property type="project" value="EnsemblMetazoa"/>
</dbReference>
<dbReference type="Pfam" id="PF00625">
    <property type="entry name" value="Guanylate_kin"/>
    <property type="match status" value="1"/>
</dbReference>
<dbReference type="InterPro" id="IPR050716">
    <property type="entry name" value="MAGUK"/>
</dbReference>
<reference evidence="10" key="2">
    <citation type="submission" date="2020-12" db="UniProtKB">
        <authorList>
            <consortium name="WormBaseParasite"/>
        </authorList>
    </citation>
    <scope>IDENTIFICATION</scope>
</reference>
<dbReference type="SMART" id="SM00072">
    <property type="entry name" value="GuKc"/>
    <property type="match status" value="1"/>
</dbReference>
<dbReference type="InterPro" id="IPR008145">
    <property type="entry name" value="GK/Ca_channel_bsu"/>
</dbReference>
<dbReference type="GO" id="GO:0005886">
    <property type="term" value="C:plasma membrane"/>
    <property type="evidence" value="ECO:0007669"/>
    <property type="project" value="GOC"/>
</dbReference>
<dbReference type="SUPFAM" id="SSF52540">
    <property type="entry name" value="P-loop containing nucleoside triphosphate hydrolases"/>
    <property type="match status" value="1"/>
</dbReference>
<dbReference type="CTD" id="36375005"/>
<evidence type="ECO:0000259" key="7">
    <source>
        <dbReference type="PROSITE" id="PS51022"/>
    </source>
</evidence>
<feature type="domain" description="L27" evidence="7">
    <location>
        <begin position="175"/>
        <end position="230"/>
    </location>
</feature>
<evidence type="ECO:0000313" key="8">
    <source>
        <dbReference type="EMBL" id="CEF62640.1"/>
    </source>
</evidence>
<evidence type="ECO:0000259" key="6">
    <source>
        <dbReference type="PROSITE" id="PS50106"/>
    </source>
</evidence>
<evidence type="ECO:0000259" key="4">
    <source>
        <dbReference type="PROSITE" id="PS50002"/>
    </source>
</evidence>
<dbReference type="Gene3D" id="2.30.42.10">
    <property type="match status" value="1"/>
</dbReference>
<dbReference type="WBParaSite" id="SRAE_1000091000.1">
    <property type="protein sequence ID" value="SRAE_1000091000.1"/>
    <property type="gene ID" value="WBGene00257510"/>
</dbReference>
<dbReference type="Proteomes" id="UP000035682">
    <property type="component" value="Unplaced"/>
</dbReference>
<evidence type="ECO:0000256" key="1">
    <source>
        <dbReference type="ARBA" id="ARBA00007014"/>
    </source>
</evidence>
<feature type="domain" description="PDZ" evidence="6">
    <location>
        <begin position="312"/>
        <end position="393"/>
    </location>
</feature>
<dbReference type="CDD" id="cd00071">
    <property type="entry name" value="GMPK"/>
    <property type="match status" value="1"/>
</dbReference>
<dbReference type="Pfam" id="PF00018">
    <property type="entry name" value="SH3_1"/>
    <property type="match status" value="1"/>
</dbReference>
<proteinExistence type="inferred from homology"/>
<evidence type="ECO:0000313" key="9">
    <source>
        <dbReference type="Proteomes" id="UP000035682"/>
    </source>
</evidence>
<evidence type="ECO:0000313" key="11">
    <source>
        <dbReference type="WormBase" id="SRAE_1000091000"/>
    </source>
</evidence>
<dbReference type="eggNOG" id="KOG0033">
    <property type="taxonomic scope" value="Eukaryota"/>
</dbReference>
<dbReference type="GO" id="GO:0018991">
    <property type="term" value="P:egg-laying behavior"/>
    <property type="evidence" value="ECO:0007669"/>
    <property type="project" value="EnsemblMetazoa"/>
</dbReference>
<dbReference type="OrthoDB" id="336747at2759"/>
<dbReference type="SMART" id="SM00228">
    <property type="entry name" value="PDZ"/>
    <property type="match status" value="1"/>
</dbReference>
<dbReference type="PROSITE" id="PS50052">
    <property type="entry name" value="GUANYLATE_KINASE_2"/>
    <property type="match status" value="1"/>
</dbReference>
<dbReference type="GO" id="GO:0040026">
    <property type="term" value="P:positive regulation of vulval development"/>
    <property type="evidence" value="ECO:0007669"/>
    <property type="project" value="EnsemblMetazoa"/>
</dbReference>
<dbReference type="InterPro" id="IPR027417">
    <property type="entry name" value="P-loop_NTPase"/>
</dbReference>
<organism evidence="8">
    <name type="scientific">Strongyloides ratti</name>
    <name type="common">Parasitic roundworm</name>
    <dbReference type="NCBI Taxonomy" id="34506"/>
    <lineage>
        <taxon>Eukaryota</taxon>
        <taxon>Metazoa</taxon>
        <taxon>Ecdysozoa</taxon>
        <taxon>Nematoda</taxon>
        <taxon>Chromadorea</taxon>
        <taxon>Rhabditida</taxon>
        <taxon>Tylenchina</taxon>
        <taxon>Panagrolaimomorpha</taxon>
        <taxon>Strongyloidoidea</taxon>
        <taxon>Strongyloididae</taxon>
        <taxon>Strongyloides</taxon>
    </lineage>
</organism>
<dbReference type="EMBL" id="LN609528">
    <property type="protein sequence ID" value="CEF62640.1"/>
    <property type="molecule type" value="Genomic_DNA"/>
</dbReference>
<dbReference type="GO" id="GO:0009791">
    <property type="term" value="P:post-embryonic development"/>
    <property type="evidence" value="ECO:0007669"/>
    <property type="project" value="EnsemblMetazoa"/>
</dbReference>
<dbReference type="PROSITE" id="PS51022">
    <property type="entry name" value="L27"/>
    <property type="match status" value="1"/>
</dbReference>
<dbReference type="Gene3D" id="3.40.50.300">
    <property type="entry name" value="P-loop containing nucleotide triphosphate hydrolases"/>
    <property type="match status" value="1"/>
</dbReference>
<dbReference type="WormBase" id="SRAE_1000091000">
    <property type="protein sequence ID" value="SRP07578"/>
    <property type="gene ID" value="WBGene00257510"/>
</dbReference>
<evidence type="ECO:0000256" key="2">
    <source>
        <dbReference type="ARBA" id="ARBA00022443"/>
    </source>
</evidence>
<dbReference type="Pfam" id="PF00595">
    <property type="entry name" value="PDZ"/>
    <property type="match status" value="1"/>
</dbReference>
<dbReference type="STRING" id="34506.A0A090KYQ3"/>
<comment type="similarity">
    <text evidence="1">Belongs to the MAGUK family.</text>
</comment>
<dbReference type="CDD" id="cd10831">
    <property type="entry name" value="PDZ_CASK-like"/>
    <property type="match status" value="1"/>
</dbReference>
<dbReference type="GeneID" id="36375005"/>
<dbReference type="PANTHER" id="PTHR23122">
    <property type="entry name" value="MEMBRANE-ASSOCIATED GUANYLATE KINASE MAGUK"/>
    <property type="match status" value="1"/>
</dbReference>
<dbReference type="InterPro" id="IPR036028">
    <property type="entry name" value="SH3-like_dom_sf"/>
</dbReference>
<feature type="domain" description="Guanylate kinase-like" evidence="5">
    <location>
        <begin position="566"/>
        <end position="738"/>
    </location>
</feature>
<evidence type="ECO:0000313" key="10">
    <source>
        <dbReference type="WBParaSite" id="SRAE_1000091000.1"/>
    </source>
</evidence>
<dbReference type="GO" id="GO:1903361">
    <property type="term" value="P:protein localization to basolateral plasma membrane"/>
    <property type="evidence" value="ECO:0007669"/>
    <property type="project" value="EnsemblMetazoa"/>
</dbReference>
<dbReference type="RefSeq" id="XP_024501842.1">
    <property type="nucleotide sequence ID" value="XM_024647800.1"/>
</dbReference>
<sequence length="753" mass="85987">MDSLLYQNLLLSLLIGSFLIFILSVICIGACTDRGFCCHEQVDRHLLQRRHHHTSICDDAINMKYTKRLLENSLIENRDLLEMIVEKTSTNNYNKKDHEIEVDSNIEIECTTDIIKLRPVNIEEDIRKNRLECESTLTHLEDRISRQDIEDDNASIILPPIKSIVSRQDLHPQTSLPEATSLFNVLKTSLDNLTNPSPEAIELKAIFSNVHLKALLNAQDIILQEVFNNPNVECGDVLTRHDDKIGVNFGKGSSSSSSKIISPSNVSDKIFTQSLPRMCNHDIQSSIQPSTSKMQENEEQDIFTDIVSRVRLIQFQKDTEEPMGITLKITEDGRCIVARIMYGGLIHRQGTLHVSDEIREINGISVQNQSVESLQKMLRDIRGNVTFKIVPSYRSAPPACEIFVRAQFDYDPSQDDLIPCSQAGVPFKTGDILQVISKDDHNWWQAKFICPFPAIGNFSTIKHLNINPNTLSGIYTSTLNTHDPHNFGKSGPTTMTVAGLIPSPELQEWRTACMAMERAKEGSNCMWFNKKKKYYTTKYLRKHSNIFEQLDLVTYEEVVGLTQFRRKTLVLLGAHGVGRRHIKNTLIHKYPGKYAYPIPHTTRQPRKDEIDGKHYFFVSNDAMLTDIQNNEYLEYGTHEECMYGTKLETIRHIHRSGKTAILDVEPQALKVLRTAEYSPFVVFIAAPDLQGLQDPDGSLERLLKESEILRQAFGHLFDYIIYNNDIDETIKQLEVIMEKLNVTPQWVPVSWVY</sequence>
<evidence type="ECO:0000256" key="3">
    <source>
        <dbReference type="PROSITE-ProRule" id="PRU00192"/>
    </source>
</evidence>
<dbReference type="InterPro" id="IPR020590">
    <property type="entry name" value="Guanylate_kinase_CS"/>
</dbReference>
<keyword evidence="9" id="KW-1185">Reference proteome</keyword>
<dbReference type="FunFam" id="2.30.42.10:FF:000016">
    <property type="entry name" value="peripheral plasma membrane protein CASK isoform X2"/>
    <property type="match status" value="1"/>
</dbReference>
<dbReference type="InterPro" id="IPR001452">
    <property type="entry name" value="SH3_domain"/>
</dbReference>
<dbReference type="InterPro" id="IPR008144">
    <property type="entry name" value="Guanylate_kin-like_dom"/>
</dbReference>
<dbReference type="InterPro" id="IPR001478">
    <property type="entry name" value="PDZ"/>
</dbReference>
<protein>
    <submittedName>
        <fullName evidence="8 10">Peripheral plasma membrane protein CASK</fullName>
    </submittedName>
</protein>
<accession>A0A090KYQ3</accession>
<dbReference type="InterPro" id="IPR036034">
    <property type="entry name" value="PDZ_sf"/>
</dbReference>
<dbReference type="GO" id="GO:0030054">
    <property type="term" value="C:cell junction"/>
    <property type="evidence" value="ECO:0007669"/>
    <property type="project" value="EnsemblMetazoa"/>
</dbReference>
<dbReference type="PROSITE" id="PS50002">
    <property type="entry name" value="SH3"/>
    <property type="match status" value="1"/>
</dbReference>
<dbReference type="FunFam" id="3.40.50.300:FF:000146">
    <property type="entry name" value="MAGUK p55 subfamily member 6 isoform X1"/>
    <property type="match status" value="1"/>
</dbReference>
<reference evidence="8 9" key="1">
    <citation type="submission" date="2014-09" db="EMBL/GenBank/DDBJ databases">
        <authorList>
            <person name="Martin A.A."/>
        </authorList>
    </citation>
    <scope>NUCLEOTIDE SEQUENCE</scope>
    <source>
        <strain evidence="9">ED321</strain>
        <strain evidence="8">ED321 Heterogonic</strain>
    </source>
</reference>